<protein>
    <submittedName>
        <fullName evidence="1">L-rhamnose mutarotase</fullName>
    </submittedName>
</protein>
<organism evidence="1 2">
    <name type="scientific">Flagellimonas hymeniacidonis</name>
    <dbReference type="NCBI Taxonomy" id="2603628"/>
    <lineage>
        <taxon>Bacteria</taxon>
        <taxon>Pseudomonadati</taxon>
        <taxon>Bacteroidota</taxon>
        <taxon>Flavobacteriia</taxon>
        <taxon>Flavobacteriales</taxon>
        <taxon>Flavobacteriaceae</taxon>
        <taxon>Flagellimonas</taxon>
    </lineage>
</organism>
<reference evidence="1 2" key="1">
    <citation type="submission" date="2019-08" db="EMBL/GenBank/DDBJ databases">
        <title>Professor.</title>
        <authorList>
            <person name="Park J.S."/>
        </authorList>
    </citation>
    <scope>NUCLEOTIDE SEQUENCE [LARGE SCALE GENOMIC DNA]</scope>
    <source>
        <strain evidence="1 2">176CP5-101</strain>
    </source>
</reference>
<dbReference type="PANTHER" id="PTHR43239:SF1">
    <property type="entry name" value="UPF0734 PROTEIN DDB_G0273871_DDB_G0273177"/>
    <property type="match status" value="1"/>
</dbReference>
<gene>
    <name evidence="1" type="ORF">FVB32_17510</name>
</gene>
<dbReference type="InterPro" id="IPR008000">
    <property type="entry name" value="Rham/fucose_mutarotase"/>
</dbReference>
<dbReference type="Gene3D" id="3.30.70.100">
    <property type="match status" value="1"/>
</dbReference>
<sequence>MKDNKRYCLAVDLVDDDNLIHEYEEHHKKVWPEIIQSIKDSGIQNMEIYRIANRLFMIMEVDSSFTFERKQQMDSTNPKVKEWEDLMWTYQKALPMAKPNEKWVLMKEVFRLESGA</sequence>
<dbReference type="InterPro" id="IPR052996">
    <property type="entry name" value="Carb_Metab_Mutarotase"/>
</dbReference>
<dbReference type="PANTHER" id="PTHR43239">
    <property type="entry name" value="UPF0734 PROTEIN DDB_G0273871/DDB_G0273177"/>
    <property type="match status" value="1"/>
</dbReference>
<dbReference type="AlphaFoldDB" id="A0A5C8V0H7"/>
<evidence type="ECO:0000313" key="1">
    <source>
        <dbReference type="EMBL" id="TXN34323.1"/>
    </source>
</evidence>
<dbReference type="InterPro" id="IPR011008">
    <property type="entry name" value="Dimeric_a/b-barrel"/>
</dbReference>
<keyword evidence="2" id="KW-1185">Reference proteome</keyword>
<dbReference type="EMBL" id="VRUR01000003">
    <property type="protein sequence ID" value="TXN34323.1"/>
    <property type="molecule type" value="Genomic_DNA"/>
</dbReference>
<dbReference type="GO" id="GO:0016857">
    <property type="term" value="F:racemase and epimerase activity, acting on carbohydrates and derivatives"/>
    <property type="evidence" value="ECO:0007669"/>
    <property type="project" value="InterPro"/>
</dbReference>
<dbReference type="RefSeq" id="WP_147745166.1">
    <property type="nucleotide sequence ID" value="NZ_VRUR01000003.1"/>
</dbReference>
<dbReference type="Proteomes" id="UP000321456">
    <property type="component" value="Unassembled WGS sequence"/>
</dbReference>
<proteinExistence type="predicted"/>
<dbReference type="Pfam" id="PF05336">
    <property type="entry name" value="rhaM"/>
    <property type="match status" value="1"/>
</dbReference>
<comment type="caution">
    <text evidence="1">The sequence shown here is derived from an EMBL/GenBank/DDBJ whole genome shotgun (WGS) entry which is preliminary data.</text>
</comment>
<accession>A0A5C8V0H7</accession>
<dbReference type="SUPFAM" id="SSF54909">
    <property type="entry name" value="Dimeric alpha+beta barrel"/>
    <property type="match status" value="1"/>
</dbReference>
<name>A0A5C8V0H7_9FLAO</name>
<evidence type="ECO:0000313" key="2">
    <source>
        <dbReference type="Proteomes" id="UP000321456"/>
    </source>
</evidence>